<evidence type="ECO:0000256" key="3">
    <source>
        <dbReference type="ARBA" id="ARBA00022679"/>
    </source>
</evidence>
<evidence type="ECO:0000313" key="8">
    <source>
        <dbReference type="Proteomes" id="UP000010552"/>
    </source>
</evidence>
<dbReference type="EMBL" id="KB030670">
    <property type="protein sequence ID" value="ELK11735.1"/>
    <property type="molecule type" value="Genomic_DNA"/>
</dbReference>
<proteinExistence type="predicted"/>
<dbReference type="InParanoid" id="L5KJI2"/>
<evidence type="ECO:0000256" key="4">
    <source>
        <dbReference type="ARBA" id="ARBA00022741"/>
    </source>
</evidence>
<dbReference type="GO" id="GO:0035556">
    <property type="term" value="P:intracellular signal transduction"/>
    <property type="evidence" value="ECO:0007669"/>
    <property type="project" value="TreeGrafter"/>
</dbReference>
<keyword evidence="5 7" id="KW-0418">Kinase</keyword>
<gene>
    <name evidence="7" type="ORF">PAL_GLEAN10010477</name>
</gene>
<keyword evidence="8" id="KW-1185">Reference proteome</keyword>
<reference evidence="8" key="1">
    <citation type="journal article" date="2013" name="Science">
        <title>Comparative analysis of bat genomes provides insight into the evolution of flight and immunity.</title>
        <authorList>
            <person name="Zhang G."/>
            <person name="Cowled C."/>
            <person name="Shi Z."/>
            <person name="Huang Z."/>
            <person name="Bishop-Lilly K.A."/>
            <person name="Fang X."/>
            <person name="Wynne J.W."/>
            <person name="Xiong Z."/>
            <person name="Baker M.L."/>
            <person name="Zhao W."/>
            <person name="Tachedjian M."/>
            <person name="Zhu Y."/>
            <person name="Zhou P."/>
            <person name="Jiang X."/>
            <person name="Ng J."/>
            <person name="Yang L."/>
            <person name="Wu L."/>
            <person name="Xiao J."/>
            <person name="Feng Y."/>
            <person name="Chen Y."/>
            <person name="Sun X."/>
            <person name="Zhang Y."/>
            <person name="Marsh G.A."/>
            <person name="Crameri G."/>
            <person name="Broder C.C."/>
            <person name="Frey K.G."/>
            <person name="Wang L.F."/>
            <person name="Wang J."/>
        </authorList>
    </citation>
    <scope>NUCLEOTIDE SEQUENCE [LARGE SCALE GENOMIC DNA]</scope>
</reference>
<keyword evidence="3" id="KW-0808">Transferase</keyword>
<evidence type="ECO:0000313" key="7">
    <source>
        <dbReference type="EMBL" id="ELK11735.1"/>
    </source>
</evidence>
<dbReference type="Gene3D" id="3.30.200.20">
    <property type="entry name" value="Phosphorylase Kinase, domain 1"/>
    <property type="match status" value="1"/>
</dbReference>
<dbReference type="EC" id="2.7.11.1" evidence="1"/>
<evidence type="ECO:0000256" key="5">
    <source>
        <dbReference type="ARBA" id="ARBA00022777"/>
    </source>
</evidence>
<keyword evidence="2" id="KW-0723">Serine/threonine-protein kinase</keyword>
<evidence type="ECO:0000256" key="2">
    <source>
        <dbReference type="ARBA" id="ARBA00022527"/>
    </source>
</evidence>
<dbReference type="GO" id="GO:0005524">
    <property type="term" value="F:ATP binding"/>
    <property type="evidence" value="ECO:0007669"/>
    <property type="project" value="UniProtKB-KW"/>
</dbReference>
<dbReference type="InterPro" id="IPR011009">
    <property type="entry name" value="Kinase-like_dom_sf"/>
</dbReference>
<sequence>MKHNLKLVSNLRGKHHAMVAIKIVSMAEAPVEFSRKFLPREISSLSATYKHLNVVQVYETYNSQRSYLVLELGGRSDLLENINMASGRRSWRRRRPTGCPGSCSVPWPTATTWGSCTVGTQGWLLSTFCSSMAYTAPQILVNRKYSGEQANLWSLSAAPTPAPHRARTRDGDTS</sequence>
<dbReference type="GO" id="GO:0000226">
    <property type="term" value="P:microtubule cytoskeleton organization"/>
    <property type="evidence" value="ECO:0007669"/>
    <property type="project" value="TreeGrafter"/>
</dbReference>
<keyword evidence="4" id="KW-0547">Nucleotide-binding</keyword>
<dbReference type="PANTHER" id="PTHR24346">
    <property type="entry name" value="MAP/MICROTUBULE AFFINITY-REGULATING KINASE"/>
    <property type="match status" value="1"/>
</dbReference>
<organism evidence="7 8">
    <name type="scientific">Pteropus alecto</name>
    <name type="common">Black flying fox</name>
    <dbReference type="NCBI Taxonomy" id="9402"/>
    <lineage>
        <taxon>Eukaryota</taxon>
        <taxon>Metazoa</taxon>
        <taxon>Chordata</taxon>
        <taxon>Craniata</taxon>
        <taxon>Vertebrata</taxon>
        <taxon>Euteleostomi</taxon>
        <taxon>Mammalia</taxon>
        <taxon>Eutheria</taxon>
        <taxon>Laurasiatheria</taxon>
        <taxon>Chiroptera</taxon>
        <taxon>Yinpterochiroptera</taxon>
        <taxon>Pteropodoidea</taxon>
        <taxon>Pteropodidae</taxon>
        <taxon>Pteropodinae</taxon>
        <taxon>Pteropus</taxon>
    </lineage>
</organism>
<dbReference type="PANTHER" id="PTHR24346:SF84">
    <property type="entry name" value="TESTIS SPECIFIC SERINE KINASE 5"/>
    <property type="match status" value="1"/>
</dbReference>
<dbReference type="GO" id="GO:0050321">
    <property type="term" value="F:tau-protein kinase activity"/>
    <property type="evidence" value="ECO:0007669"/>
    <property type="project" value="TreeGrafter"/>
</dbReference>
<dbReference type="SUPFAM" id="SSF56112">
    <property type="entry name" value="Protein kinase-like (PK-like)"/>
    <property type="match status" value="1"/>
</dbReference>
<evidence type="ECO:0000256" key="1">
    <source>
        <dbReference type="ARBA" id="ARBA00012513"/>
    </source>
</evidence>
<dbReference type="Proteomes" id="UP000010552">
    <property type="component" value="Unassembled WGS sequence"/>
</dbReference>
<accession>L5KJI2</accession>
<evidence type="ECO:0000256" key="6">
    <source>
        <dbReference type="ARBA" id="ARBA00022840"/>
    </source>
</evidence>
<protein>
    <recommendedName>
        <fullName evidence="1">non-specific serine/threonine protein kinase</fullName>
        <ecNumber evidence="1">2.7.11.1</ecNumber>
    </recommendedName>
</protein>
<keyword evidence="6" id="KW-0067">ATP-binding</keyword>
<dbReference type="AlphaFoldDB" id="L5KJI2"/>
<name>L5KJI2_PTEAL</name>
<dbReference type="GO" id="GO:0005737">
    <property type="term" value="C:cytoplasm"/>
    <property type="evidence" value="ECO:0007669"/>
    <property type="project" value="TreeGrafter"/>
</dbReference>
<dbReference type="STRING" id="9402.L5KJI2"/>